<evidence type="ECO:0000256" key="3">
    <source>
        <dbReference type="ARBA" id="ARBA00023002"/>
    </source>
</evidence>
<dbReference type="AlphaFoldDB" id="A0A182MWQ3"/>
<evidence type="ECO:0000256" key="2">
    <source>
        <dbReference type="ARBA" id="ARBA00022833"/>
    </source>
</evidence>
<name>A0A182MWQ3_9DIPT</name>
<dbReference type="InterPro" id="IPR020843">
    <property type="entry name" value="ER"/>
</dbReference>
<keyword evidence="6" id="KW-1185">Reference proteome</keyword>
<organism evidence="5 6">
    <name type="scientific">Anopheles culicifacies</name>
    <dbReference type="NCBI Taxonomy" id="139723"/>
    <lineage>
        <taxon>Eukaryota</taxon>
        <taxon>Metazoa</taxon>
        <taxon>Ecdysozoa</taxon>
        <taxon>Arthropoda</taxon>
        <taxon>Hexapoda</taxon>
        <taxon>Insecta</taxon>
        <taxon>Pterygota</taxon>
        <taxon>Neoptera</taxon>
        <taxon>Endopterygota</taxon>
        <taxon>Diptera</taxon>
        <taxon>Nematocera</taxon>
        <taxon>Culicoidea</taxon>
        <taxon>Culicidae</taxon>
        <taxon>Anophelinae</taxon>
        <taxon>Anopheles</taxon>
        <taxon>culicifacies species complex</taxon>
    </lineage>
</organism>
<dbReference type="Pfam" id="PF13602">
    <property type="entry name" value="ADH_zinc_N_2"/>
    <property type="match status" value="1"/>
</dbReference>
<evidence type="ECO:0000259" key="4">
    <source>
        <dbReference type="SMART" id="SM00829"/>
    </source>
</evidence>
<keyword evidence="1" id="KW-0479">Metal-binding</keyword>
<dbReference type="PANTHER" id="PTHR43401">
    <property type="entry name" value="L-THREONINE 3-DEHYDROGENASE"/>
    <property type="match status" value="1"/>
</dbReference>
<sequence length="441" mass="47865">MCRTCASENINQKVAPISRSISLDTATRLRNAAMSKLIRQVSIETPAPKLKDCVLNLVVPVPDTPAQGARILVVYAGACYRKNQSTSISSISSQLSDTGDITTSLHLLAKQMQSGSFTSISEEGPDSAPPQLHQTSVAIQHNPQAHQGVRDGALFPGFEVAGVIESLGTELKPDCGFKVGQRVILYPYEGVPHGYSELMVVPDLKYLIPIPDELSLSVAATLPTGALLAQSAIIAAHKIVDELLKSRPGEKVKILIVGTGGLALWAVRIAAQHFYTPATKDKIQITVASLRDEGFLVAKKCERVNIVQWNEDLYEKQLIERTHDACDGLVDIVIDFGTTSRSLHRSMQCLTKGGHIFISDEVAEKLLPKFGKRAEERGQTIEAVPTGTIDQLHQLVKLVSSNEIEPPPHSVFPSDQAAEVVRKLASSEIPGRAILKFHDIE</sequence>
<evidence type="ECO:0000313" key="5">
    <source>
        <dbReference type="EnsemblMetazoa" id="ACUA028157-PA"/>
    </source>
</evidence>
<dbReference type="GO" id="GO:0016491">
    <property type="term" value="F:oxidoreductase activity"/>
    <property type="evidence" value="ECO:0007669"/>
    <property type="project" value="UniProtKB-KW"/>
</dbReference>
<dbReference type="FunFam" id="3.40.50.720:FF:000405">
    <property type="entry name" value="Uncharacterized protein, isoform A"/>
    <property type="match status" value="1"/>
</dbReference>
<reference evidence="6" key="1">
    <citation type="submission" date="2013-09" db="EMBL/GenBank/DDBJ databases">
        <title>The Genome Sequence of Anopheles culicifacies species A.</title>
        <authorList>
            <consortium name="The Broad Institute Genomics Platform"/>
            <person name="Neafsey D.E."/>
            <person name="Besansky N."/>
            <person name="Howell P."/>
            <person name="Walton C."/>
            <person name="Young S.K."/>
            <person name="Zeng Q."/>
            <person name="Gargeya S."/>
            <person name="Fitzgerald M."/>
            <person name="Haas B."/>
            <person name="Abouelleil A."/>
            <person name="Allen A.W."/>
            <person name="Alvarado L."/>
            <person name="Arachchi H.M."/>
            <person name="Berlin A.M."/>
            <person name="Chapman S.B."/>
            <person name="Gainer-Dewar J."/>
            <person name="Goldberg J."/>
            <person name="Griggs A."/>
            <person name="Gujja S."/>
            <person name="Hansen M."/>
            <person name="Howarth C."/>
            <person name="Imamovic A."/>
            <person name="Ireland A."/>
            <person name="Larimer J."/>
            <person name="McCowan C."/>
            <person name="Murphy C."/>
            <person name="Pearson M."/>
            <person name="Poon T.W."/>
            <person name="Priest M."/>
            <person name="Roberts A."/>
            <person name="Saif S."/>
            <person name="Shea T."/>
            <person name="Sisk P."/>
            <person name="Sykes S."/>
            <person name="Wortman J."/>
            <person name="Nusbaum C."/>
            <person name="Birren B."/>
        </authorList>
    </citation>
    <scope>NUCLEOTIDE SEQUENCE [LARGE SCALE GENOMIC DNA]</scope>
    <source>
        <strain evidence="6">A-37</strain>
    </source>
</reference>
<keyword evidence="3" id="KW-0560">Oxidoreductase</keyword>
<proteinExistence type="predicted"/>
<reference evidence="5" key="2">
    <citation type="submission" date="2020-05" db="UniProtKB">
        <authorList>
            <consortium name="EnsemblMetazoa"/>
        </authorList>
    </citation>
    <scope>IDENTIFICATION</scope>
    <source>
        <strain evidence="5">A-37</strain>
    </source>
</reference>
<dbReference type="STRING" id="139723.A0A182MWQ3"/>
<dbReference type="PANTHER" id="PTHR43401:SF2">
    <property type="entry name" value="L-THREONINE 3-DEHYDROGENASE"/>
    <property type="match status" value="1"/>
</dbReference>
<evidence type="ECO:0000256" key="1">
    <source>
        <dbReference type="ARBA" id="ARBA00022723"/>
    </source>
</evidence>
<evidence type="ECO:0000313" key="6">
    <source>
        <dbReference type="Proteomes" id="UP000075883"/>
    </source>
</evidence>
<dbReference type="Gene3D" id="3.90.180.10">
    <property type="entry name" value="Medium-chain alcohol dehydrogenases, catalytic domain"/>
    <property type="match status" value="1"/>
</dbReference>
<dbReference type="InterPro" id="IPR036291">
    <property type="entry name" value="NAD(P)-bd_dom_sf"/>
</dbReference>
<dbReference type="EnsemblMetazoa" id="ACUA028157-RA">
    <property type="protein sequence ID" value="ACUA028157-PA"/>
    <property type="gene ID" value="ACUA028157"/>
</dbReference>
<dbReference type="InterPro" id="IPR050129">
    <property type="entry name" value="Zn_alcohol_dh"/>
</dbReference>
<protein>
    <recommendedName>
        <fullName evidence="4">Enoyl reductase (ER) domain-containing protein</fullName>
    </recommendedName>
</protein>
<accession>A0A182MWQ3</accession>
<dbReference type="InterPro" id="IPR011032">
    <property type="entry name" value="GroES-like_sf"/>
</dbReference>
<feature type="domain" description="Enoyl reductase (ER)" evidence="4">
    <location>
        <begin position="52"/>
        <end position="435"/>
    </location>
</feature>
<dbReference type="Proteomes" id="UP000075883">
    <property type="component" value="Unassembled WGS sequence"/>
</dbReference>
<dbReference type="SUPFAM" id="SSF50129">
    <property type="entry name" value="GroES-like"/>
    <property type="match status" value="1"/>
</dbReference>
<keyword evidence="2" id="KW-0862">Zinc</keyword>
<dbReference type="EMBL" id="AXCM01005520">
    <property type="status" value="NOT_ANNOTATED_CDS"/>
    <property type="molecule type" value="Genomic_DNA"/>
</dbReference>
<dbReference type="VEuPathDB" id="VectorBase:ACUA028157"/>
<dbReference type="GO" id="GO:0046872">
    <property type="term" value="F:metal ion binding"/>
    <property type="evidence" value="ECO:0007669"/>
    <property type="project" value="UniProtKB-KW"/>
</dbReference>
<dbReference type="SMART" id="SM00829">
    <property type="entry name" value="PKS_ER"/>
    <property type="match status" value="1"/>
</dbReference>
<dbReference type="SUPFAM" id="SSF51735">
    <property type="entry name" value="NAD(P)-binding Rossmann-fold domains"/>
    <property type="match status" value="1"/>
</dbReference>